<dbReference type="GO" id="GO:0009279">
    <property type="term" value="C:cell outer membrane"/>
    <property type="evidence" value="ECO:0007669"/>
    <property type="project" value="UniProtKB-SubCell"/>
</dbReference>
<evidence type="ECO:0000256" key="3">
    <source>
        <dbReference type="ARBA" id="ARBA00022729"/>
    </source>
</evidence>
<proteinExistence type="inferred from homology"/>
<dbReference type="PROSITE" id="PS51257">
    <property type="entry name" value="PROKAR_LIPOPROTEIN"/>
    <property type="match status" value="1"/>
</dbReference>
<comment type="subcellular location">
    <subcellularLocation>
        <location evidence="1">Cell outer membrane</location>
    </subcellularLocation>
</comment>
<feature type="domain" description="RagB/SusD" evidence="6">
    <location>
        <begin position="253"/>
        <end position="475"/>
    </location>
</feature>
<keyword evidence="9" id="KW-1185">Reference proteome</keyword>
<dbReference type="OrthoDB" id="630434at2"/>
<evidence type="ECO:0008006" key="10">
    <source>
        <dbReference type="Google" id="ProtNLM"/>
    </source>
</evidence>
<dbReference type="STRING" id="1703345.A3860_10075"/>
<dbReference type="Proteomes" id="UP000192796">
    <property type="component" value="Unassembled WGS sequence"/>
</dbReference>
<reference evidence="8 9" key="1">
    <citation type="submission" date="2016-03" db="EMBL/GenBank/DDBJ databases">
        <title>Niastella vici sp. nov., isolated from farmland soil.</title>
        <authorList>
            <person name="Chen L."/>
            <person name="Wang D."/>
            <person name="Yang S."/>
            <person name="Wang G."/>
        </authorList>
    </citation>
    <scope>NUCLEOTIDE SEQUENCE [LARGE SCALE GENOMIC DNA]</scope>
    <source>
        <strain evidence="8 9">DJ57</strain>
    </source>
</reference>
<feature type="domain" description="SusD-like N-terminal" evidence="7">
    <location>
        <begin position="64"/>
        <end position="236"/>
    </location>
</feature>
<keyword evidence="5" id="KW-0998">Cell outer membrane</keyword>
<dbReference type="InterPro" id="IPR012944">
    <property type="entry name" value="SusD_RagB_dom"/>
</dbReference>
<name>A0A1V9FEY5_9BACT</name>
<evidence type="ECO:0000256" key="5">
    <source>
        <dbReference type="ARBA" id="ARBA00023237"/>
    </source>
</evidence>
<dbReference type="Gene3D" id="1.25.40.390">
    <property type="match status" value="1"/>
</dbReference>
<organism evidence="8 9">
    <name type="scientific">Niastella vici</name>
    <dbReference type="NCBI Taxonomy" id="1703345"/>
    <lineage>
        <taxon>Bacteria</taxon>
        <taxon>Pseudomonadati</taxon>
        <taxon>Bacteroidota</taxon>
        <taxon>Chitinophagia</taxon>
        <taxon>Chitinophagales</taxon>
        <taxon>Chitinophagaceae</taxon>
        <taxon>Niastella</taxon>
    </lineage>
</organism>
<evidence type="ECO:0000259" key="7">
    <source>
        <dbReference type="Pfam" id="PF14322"/>
    </source>
</evidence>
<protein>
    <recommendedName>
        <fullName evidence="10">Carbohydrate-binding protein SusD</fullName>
    </recommendedName>
</protein>
<dbReference type="Pfam" id="PF07980">
    <property type="entry name" value="SusD_RagB"/>
    <property type="match status" value="1"/>
</dbReference>
<sequence>MKKLLKNILIVTAVSSIVSCKKSYLDTEPTNAISIGTVFETTDNAKMAVNGLAKMMTQQYLSTQGFNGEGTIKMYYGNYPGNHFSINLSSWAPIINSTYNDNTISVYCYYPWYYYYKIIGNANTIILHVDEATGASTQKDFIKAQALTYRAYCFLMLVQLYGNRWDDSHGGSTPGIVLRTDESNGDQARANLEDSYKQIYADLDQAIALYTSSGLKRTKNYEVDASVAYAIYARAALTRQDYANAETYAVKAMDGYPLMTNTEYNAGFCTPNREWIWGSYGASDETLYFYSYFAYIAYNSSASAVRTTPKMISRELYNKIPSTDMRRSLFLDPTGYTYTTSTGNAASSTLLYKYAFTTRPSLNSTASVYAYMQFKIAANDQPGVGNLNHFRSAEMYLIEAEAKYRQGKPDAEVQNLLVALNNTSGRNASYTCTKTGTALLDEIKLYRAIELWGEGFDWFDMKRWNDPINRKTYANGGNFITSLALTITPDANNKWTWKLPLKETDFNTLAE</sequence>
<evidence type="ECO:0000256" key="4">
    <source>
        <dbReference type="ARBA" id="ARBA00023136"/>
    </source>
</evidence>
<dbReference type="InterPro" id="IPR011990">
    <property type="entry name" value="TPR-like_helical_dom_sf"/>
</dbReference>
<dbReference type="AlphaFoldDB" id="A0A1V9FEY5"/>
<evidence type="ECO:0000313" key="8">
    <source>
        <dbReference type="EMBL" id="OQP56915.1"/>
    </source>
</evidence>
<dbReference type="EMBL" id="LVYD01000124">
    <property type="protein sequence ID" value="OQP56915.1"/>
    <property type="molecule type" value="Genomic_DNA"/>
</dbReference>
<evidence type="ECO:0000256" key="1">
    <source>
        <dbReference type="ARBA" id="ARBA00004442"/>
    </source>
</evidence>
<comment type="caution">
    <text evidence="8">The sequence shown here is derived from an EMBL/GenBank/DDBJ whole genome shotgun (WGS) entry which is preliminary data.</text>
</comment>
<gene>
    <name evidence="8" type="ORF">A3860_10075</name>
</gene>
<evidence type="ECO:0000313" key="9">
    <source>
        <dbReference type="Proteomes" id="UP000192796"/>
    </source>
</evidence>
<dbReference type="RefSeq" id="WP_081155879.1">
    <property type="nucleotide sequence ID" value="NZ_LVYD01000124.1"/>
</dbReference>
<comment type="similarity">
    <text evidence="2">Belongs to the SusD family.</text>
</comment>
<accession>A0A1V9FEY5</accession>
<dbReference type="Pfam" id="PF14322">
    <property type="entry name" value="SusD-like_3"/>
    <property type="match status" value="1"/>
</dbReference>
<evidence type="ECO:0000259" key="6">
    <source>
        <dbReference type="Pfam" id="PF07980"/>
    </source>
</evidence>
<dbReference type="InterPro" id="IPR033985">
    <property type="entry name" value="SusD-like_N"/>
</dbReference>
<keyword evidence="4" id="KW-0472">Membrane</keyword>
<keyword evidence="3" id="KW-0732">Signal</keyword>
<dbReference type="SUPFAM" id="SSF48452">
    <property type="entry name" value="TPR-like"/>
    <property type="match status" value="1"/>
</dbReference>
<evidence type="ECO:0000256" key="2">
    <source>
        <dbReference type="ARBA" id="ARBA00006275"/>
    </source>
</evidence>